<accession>A0A6H9UUX2</accession>
<gene>
    <name evidence="2" type="ORF">F7R91_28160</name>
</gene>
<dbReference type="Proteomes" id="UP000442707">
    <property type="component" value="Unassembled WGS sequence"/>
</dbReference>
<dbReference type="Pfam" id="PF04149">
    <property type="entry name" value="DUF397"/>
    <property type="match status" value="1"/>
</dbReference>
<protein>
    <submittedName>
        <fullName evidence="2">DUF397 domain-containing protein</fullName>
    </submittedName>
</protein>
<sequence length="77" mass="8299">MRIAELSGSNRLVWFTSSYSNGAGGECVECALADDGALIRDSKDAYGPVVRVGNQTWLSFIRSVKGKGIGRPRNHEA</sequence>
<dbReference type="EMBL" id="VZRB01000023">
    <property type="protein sequence ID" value="KAB1142674.1"/>
    <property type="molecule type" value="Genomic_DNA"/>
</dbReference>
<reference evidence="2 3" key="1">
    <citation type="submission" date="2019-09" db="EMBL/GenBank/DDBJ databases">
        <title>Screening of Novel Bioactive Compounds from Soil-Associated.</title>
        <authorList>
            <person name="Zhao S."/>
        </authorList>
    </citation>
    <scope>NUCLEOTIDE SEQUENCE [LARGE SCALE GENOMIC DNA]</scope>
    <source>
        <strain evidence="2 3">HIT-DPA4</strain>
    </source>
</reference>
<comment type="caution">
    <text evidence="2">The sequence shown here is derived from an EMBL/GenBank/DDBJ whole genome shotgun (WGS) entry which is preliminary data.</text>
</comment>
<proteinExistence type="predicted"/>
<dbReference type="InterPro" id="IPR007278">
    <property type="entry name" value="DUF397"/>
</dbReference>
<dbReference type="AlphaFoldDB" id="A0A6H9UUX2"/>
<evidence type="ECO:0000313" key="2">
    <source>
        <dbReference type="EMBL" id="KAB1142674.1"/>
    </source>
</evidence>
<evidence type="ECO:0000259" key="1">
    <source>
        <dbReference type="Pfam" id="PF04149"/>
    </source>
</evidence>
<keyword evidence="3" id="KW-1185">Reference proteome</keyword>
<feature type="domain" description="DUF397" evidence="1">
    <location>
        <begin position="12"/>
        <end position="65"/>
    </location>
</feature>
<organism evidence="2 3">
    <name type="scientific">Streptomyces luteolifulvus</name>
    <dbReference type="NCBI Taxonomy" id="2615112"/>
    <lineage>
        <taxon>Bacteria</taxon>
        <taxon>Bacillati</taxon>
        <taxon>Actinomycetota</taxon>
        <taxon>Actinomycetes</taxon>
        <taxon>Kitasatosporales</taxon>
        <taxon>Streptomycetaceae</taxon>
        <taxon>Streptomyces</taxon>
    </lineage>
</organism>
<dbReference type="RefSeq" id="WP_150952831.1">
    <property type="nucleotide sequence ID" value="NZ_VZRB01000023.1"/>
</dbReference>
<evidence type="ECO:0000313" key="3">
    <source>
        <dbReference type="Proteomes" id="UP000442707"/>
    </source>
</evidence>
<name>A0A6H9UUX2_9ACTN</name>